<sequence length="74" mass="7763">MRTQLHTTAAAVGALAALPAPAPPAVATRTAADPAQPFNWWPYALALGLLGGLMVPATPRTRGGIRRRDRRHAA</sequence>
<organism evidence="3 4">
    <name type="scientific">Streptomyces sp. 900105755</name>
    <dbReference type="NCBI Taxonomy" id="3154389"/>
    <lineage>
        <taxon>Bacteria</taxon>
        <taxon>Bacillati</taxon>
        <taxon>Actinomycetota</taxon>
        <taxon>Actinomycetes</taxon>
        <taxon>Kitasatosporales</taxon>
        <taxon>Streptomycetaceae</taxon>
        <taxon>Streptomyces</taxon>
    </lineage>
</organism>
<keyword evidence="1" id="KW-1133">Transmembrane helix</keyword>
<evidence type="ECO:0000256" key="2">
    <source>
        <dbReference type="SAM" id="SignalP"/>
    </source>
</evidence>
<comment type="caution">
    <text evidence="3">The sequence shown here is derived from an EMBL/GenBank/DDBJ whole genome shotgun (WGS) entry which is preliminary data.</text>
</comment>
<name>A0ABV1TJC5_9ACTN</name>
<evidence type="ECO:0000313" key="4">
    <source>
        <dbReference type="Proteomes" id="UP001490365"/>
    </source>
</evidence>
<accession>A0ABV1TJC5</accession>
<evidence type="ECO:0000256" key="1">
    <source>
        <dbReference type="SAM" id="Phobius"/>
    </source>
</evidence>
<dbReference type="Proteomes" id="UP001490365">
    <property type="component" value="Unassembled WGS sequence"/>
</dbReference>
<proteinExistence type="predicted"/>
<dbReference type="RefSeq" id="WP_351958574.1">
    <property type="nucleotide sequence ID" value="NZ_JBEOZM010000010.1"/>
</dbReference>
<protein>
    <submittedName>
        <fullName evidence="3">Uncharacterized protein</fullName>
    </submittedName>
</protein>
<feature type="signal peptide" evidence="2">
    <location>
        <begin position="1"/>
        <end position="22"/>
    </location>
</feature>
<keyword evidence="2" id="KW-0732">Signal</keyword>
<gene>
    <name evidence="3" type="ORF">ABT211_22890</name>
</gene>
<keyword evidence="4" id="KW-1185">Reference proteome</keyword>
<evidence type="ECO:0000313" key="3">
    <source>
        <dbReference type="EMBL" id="MER6270114.1"/>
    </source>
</evidence>
<dbReference type="EMBL" id="JBEOZM010000010">
    <property type="protein sequence ID" value="MER6270114.1"/>
    <property type="molecule type" value="Genomic_DNA"/>
</dbReference>
<reference evidence="3 4" key="1">
    <citation type="submission" date="2024-06" db="EMBL/GenBank/DDBJ databases">
        <title>The Natural Products Discovery Center: Release of the First 8490 Sequenced Strains for Exploring Actinobacteria Biosynthetic Diversity.</title>
        <authorList>
            <person name="Kalkreuter E."/>
            <person name="Kautsar S.A."/>
            <person name="Yang D."/>
            <person name="Bader C.D."/>
            <person name="Teijaro C.N."/>
            <person name="Fluegel L."/>
            <person name="Davis C.M."/>
            <person name="Simpson J.R."/>
            <person name="Lauterbach L."/>
            <person name="Steele A.D."/>
            <person name="Gui C."/>
            <person name="Meng S."/>
            <person name="Li G."/>
            <person name="Viehrig K."/>
            <person name="Ye F."/>
            <person name="Su P."/>
            <person name="Kiefer A.F."/>
            <person name="Nichols A."/>
            <person name="Cepeda A.J."/>
            <person name="Yan W."/>
            <person name="Fan B."/>
            <person name="Jiang Y."/>
            <person name="Adhikari A."/>
            <person name="Zheng C.-J."/>
            <person name="Schuster L."/>
            <person name="Cowan T.M."/>
            <person name="Smanski M.J."/>
            <person name="Chevrette M.G."/>
            <person name="De Carvalho L.P.S."/>
            <person name="Shen B."/>
        </authorList>
    </citation>
    <scope>NUCLEOTIDE SEQUENCE [LARGE SCALE GENOMIC DNA]</scope>
    <source>
        <strain evidence="3 4">NPDC001694</strain>
    </source>
</reference>
<feature type="chain" id="PRO_5046592900" evidence="2">
    <location>
        <begin position="23"/>
        <end position="74"/>
    </location>
</feature>
<feature type="transmembrane region" description="Helical" evidence="1">
    <location>
        <begin position="40"/>
        <end position="58"/>
    </location>
</feature>
<keyword evidence="1" id="KW-0812">Transmembrane</keyword>
<keyword evidence="1" id="KW-0472">Membrane</keyword>